<dbReference type="InterPro" id="IPR016195">
    <property type="entry name" value="Pol/histidinol_Pase-like"/>
</dbReference>
<evidence type="ECO:0000313" key="2">
    <source>
        <dbReference type="EMBL" id="NBD23664.1"/>
    </source>
</evidence>
<dbReference type="Gene3D" id="1.10.150.650">
    <property type="match status" value="1"/>
</dbReference>
<sequence>MNSGERRPEAGGKIDLHCHTSASDNTFSAEDVVGQAAAAGIATLAITDHDTTAGLPDAMRTGKRLGVEIVPGIEISAYDFGRKRRAHILGLFVEPEHPALARLCGPIVERRTRLSEQMTARLIEAGYGIDWDLVRSHAGDGGAVFKQHVMHALVDRGYANELFGALYRELFSRGEGDKPGIAYLPMQYVDARDAIRAVLDAGGVPVLAHPGQLGNYEAIPDWVDCGLQGIEVHHPSHDEADCILAAEAAARHGLIATGGSDYHGGYGSARWPLGSIDAGTACLEALRERAGQNAVTR</sequence>
<organism evidence="2 3">
    <name type="scientific">Paenibacillus glycinis</name>
    <dbReference type="NCBI Taxonomy" id="2697035"/>
    <lineage>
        <taxon>Bacteria</taxon>
        <taxon>Bacillati</taxon>
        <taxon>Bacillota</taxon>
        <taxon>Bacilli</taxon>
        <taxon>Bacillales</taxon>
        <taxon>Paenibacillaceae</taxon>
        <taxon>Paenibacillus</taxon>
    </lineage>
</organism>
<protein>
    <submittedName>
        <fullName evidence="2">PHP domain-containing protein</fullName>
    </submittedName>
</protein>
<dbReference type="PANTHER" id="PTHR42924:SF3">
    <property type="entry name" value="POLYMERASE_HISTIDINOL PHOSPHATASE N-TERMINAL DOMAIN-CONTAINING PROTEIN"/>
    <property type="match status" value="1"/>
</dbReference>
<feature type="domain" description="Polymerase/histidinol phosphatase N-terminal" evidence="1">
    <location>
        <begin position="14"/>
        <end position="79"/>
    </location>
</feature>
<dbReference type="InterPro" id="IPR003141">
    <property type="entry name" value="Pol/His_phosphatase_N"/>
</dbReference>
<dbReference type="Gene3D" id="3.20.20.140">
    <property type="entry name" value="Metal-dependent hydrolases"/>
    <property type="match status" value="1"/>
</dbReference>
<dbReference type="SMART" id="SM00481">
    <property type="entry name" value="POLIIIAc"/>
    <property type="match status" value="1"/>
</dbReference>
<dbReference type="RefSeq" id="WP_161742370.1">
    <property type="nucleotide sequence ID" value="NZ_JAAAMV010000003.1"/>
</dbReference>
<evidence type="ECO:0000259" key="1">
    <source>
        <dbReference type="SMART" id="SM00481"/>
    </source>
</evidence>
<dbReference type="Proteomes" id="UP000665561">
    <property type="component" value="Unassembled WGS sequence"/>
</dbReference>
<dbReference type="SUPFAM" id="SSF89550">
    <property type="entry name" value="PHP domain-like"/>
    <property type="match status" value="1"/>
</dbReference>
<accession>A0ABW9XM32</accession>
<dbReference type="InterPro" id="IPR004013">
    <property type="entry name" value="PHP_dom"/>
</dbReference>
<reference evidence="2 3" key="1">
    <citation type="submission" date="2020-01" db="EMBL/GenBank/DDBJ databases">
        <title>Paenibacillus soybeanensis sp. nov. isolated from the nodules of soybean (Glycine max(L.) Merr).</title>
        <authorList>
            <person name="Wang H."/>
        </authorList>
    </citation>
    <scope>NUCLEOTIDE SEQUENCE [LARGE SCALE GENOMIC DNA]</scope>
    <source>
        <strain evidence="2 3">T1</strain>
    </source>
</reference>
<dbReference type="CDD" id="cd07438">
    <property type="entry name" value="PHP_HisPPase_AMP"/>
    <property type="match status" value="1"/>
</dbReference>
<keyword evidence="3" id="KW-1185">Reference proteome</keyword>
<dbReference type="PANTHER" id="PTHR42924">
    <property type="entry name" value="EXONUCLEASE"/>
    <property type="match status" value="1"/>
</dbReference>
<dbReference type="EMBL" id="JAAAMV010000003">
    <property type="protein sequence ID" value="NBD23664.1"/>
    <property type="molecule type" value="Genomic_DNA"/>
</dbReference>
<comment type="caution">
    <text evidence="2">The sequence shown here is derived from an EMBL/GenBank/DDBJ whole genome shotgun (WGS) entry which is preliminary data.</text>
</comment>
<name>A0ABW9XM32_9BACL</name>
<gene>
    <name evidence="2" type="ORF">GT019_07250</name>
</gene>
<proteinExistence type="predicted"/>
<dbReference type="InterPro" id="IPR052018">
    <property type="entry name" value="PHP_domain"/>
</dbReference>
<evidence type="ECO:0000313" key="3">
    <source>
        <dbReference type="Proteomes" id="UP000665561"/>
    </source>
</evidence>
<dbReference type="Pfam" id="PF02811">
    <property type="entry name" value="PHP"/>
    <property type="match status" value="1"/>
</dbReference>